<dbReference type="AlphaFoldDB" id="A0A0E9VLK5"/>
<name>A0A0E9VLK5_ANGAN</name>
<dbReference type="EMBL" id="GBXM01029671">
    <property type="protein sequence ID" value="JAH78906.1"/>
    <property type="molecule type" value="Transcribed_RNA"/>
</dbReference>
<organism evidence="1">
    <name type="scientific">Anguilla anguilla</name>
    <name type="common">European freshwater eel</name>
    <name type="synonym">Muraena anguilla</name>
    <dbReference type="NCBI Taxonomy" id="7936"/>
    <lineage>
        <taxon>Eukaryota</taxon>
        <taxon>Metazoa</taxon>
        <taxon>Chordata</taxon>
        <taxon>Craniata</taxon>
        <taxon>Vertebrata</taxon>
        <taxon>Euteleostomi</taxon>
        <taxon>Actinopterygii</taxon>
        <taxon>Neopterygii</taxon>
        <taxon>Teleostei</taxon>
        <taxon>Anguilliformes</taxon>
        <taxon>Anguillidae</taxon>
        <taxon>Anguilla</taxon>
    </lineage>
</organism>
<reference evidence="1" key="1">
    <citation type="submission" date="2014-11" db="EMBL/GenBank/DDBJ databases">
        <authorList>
            <person name="Amaro Gonzalez C."/>
        </authorList>
    </citation>
    <scope>NUCLEOTIDE SEQUENCE</scope>
</reference>
<reference evidence="1" key="2">
    <citation type="journal article" date="2015" name="Fish Shellfish Immunol.">
        <title>Early steps in the European eel (Anguilla anguilla)-Vibrio vulnificus interaction in the gills: Role of the RtxA13 toxin.</title>
        <authorList>
            <person name="Callol A."/>
            <person name="Pajuelo D."/>
            <person name="Ebbesson L."/>
            <person name="Teles M."/>
            <person name="MacKenzie S."/>
            <person name="Amaro C."/>
        </authorList>
    </citation>
    <scope>NUCLEOTIDE SEQUENCE</scope>
</reference>
<evidence type="ECO:0000313" key="1">
    <source>
        <dbReference type="EMBL" id="JAH78906.1"/>
    </source>
</evidence>
<accession>A0A0E9VLK5</accession>
<protein>
    <submittedName>
        <fullName evidence="1">Uncharacterized protein</fullName>
    </submittedName>
</protein>
<sequence>MLLIYIFNEKKGLEKSEGQNNTHDLCS</sequence>
<proteinExistence type="predicted"/>